<dbReference type="InterPro" id="IPR036770">
    <property type="entry name" value="Ankyrin_rpt-contain_sf"/>
</dbReference>
<sequence>MAEALGLASGIIAIADLTGKTIALTIKLKALWEEVKDVPATLLEKAEYLQHLEELLDLAEQDATKDYTPTAVRNAINRARDAKNDVQNTIDAYTEELANRRRFRHRIAAAKIVIQKDNLRTVEKKLDKALELYKLANDVVCWRHSRLIHKQAADSTSAMIISTPNQSPIIHLGDSARYTSSHIVTIKAAKPTNDTIFEGPSALGRLCFGYHNQAYSFSMRIPDWLGGKVYSSMVQRSIVGWQFFLSVYPIVDDLTNRFLDIVREDNIHSLQKYLHENSLTPLVHDKGGRNLLHSAMFLESLEITRWLLNCGVYPGSFEECHAFLSLEEAESPVEFYIASFDSEKRSHQTEILKLCQDYMPDKVESNHMIWGTMISKKSFEYFTAIQMVIEPRYSAFDLFTRYGHASDGVMFSDWSWHEVKKVLPEAENLTKDLIKICRSNPWEMGLSAMAAAAIGMAEALGTVASVIAVVDLAGKAVTVSFKLKSLWDEVKDLPDTLLEKAEELQDLDDFLRDAESNAANSPLPNLVWNAAKIVFQKGSLEAMERKLDRALRLFKMAQNQYCVMCTSMIVKRLPESLEKLDTDNTSLMIFKQLPQSQDEADTDNAEADDVVESESYFHEFIRLRKSHLAKPFPTDTAAMSEGTSLLGRLRFGLSYQASHISIRTPDWLGNTVYSVMAHQSMAGWQLNLLSYAVVDAFPKSINDAIENDDLISLQKSLRQMSLTPHVHDQHGTSLLFDAAYYGAVDVSRWLLSVGLYPGSFGEYSPTHFRNGRTKFRPRNLNPLKFNMEAIGAAASGIALGQLCLGVVKAVRLWHEIEDIPSDLQDIFDRLEALGPVLQDLLRRCEDNPDMDLLSAQHARSCITYAKKAHDALAGLIKKLEASIEQHGKTSGSRRSRARRKVGLAWAALRSDDLEKLERRLDSAIGMVLMCVGCYDRAMMQASQERIAEKTAAKVVREQKVLHQLSEDRIARRISFDVSTQLASITRQLSTLEDRQTNKRPATEYVIVRSESTWKGVRLPSYRPTATGKLATKTSRERNEWNVAVQLPAWISRAVWEVQLCWSIAGGWQQSLRSFSVRSQQSAIFTVVNEGDVNTMMGMFSKGEASPLDRDEQGASLLYYATSSEQVETCKTLLDLGLENFIDDKDATSESPLSTLVMSRKNLAPQDDPKHRALVSLFQSRSDKIETIGIERMFEFETECSYGDDWLRVFRRHFLPDYYDMPLRERAEALRLGAFTTQDVKVYRALIREDGRFVQEDVRDSTEAGFSLVHSAALALGKRLADEMQFDPRLSRDLDEDESSDDEDSSRRMHSMIRMKSYHAGWSHAVFDTIKATGTQDLHSIETIVPWDWYRVPVWIGTPLISLIGGALCRISPDISYPKWDTIFHCIIRQWLRDLEGAGIDLLQYGRDEALKLKFTAPDVKGAFDADAILASRRHVRAPLRMREAWMQAVDLDHSRSDLYWLPVRIVGLDYGPQLRQWRLWWAPEFEVFAAEFWAGVERPRAVMPGSWVDS</sequence>
<accession>A0A8H3WAZ8</accession>
<evidence type="ECO:0000313" key="1">
    <source>
        <dbReference type="EMBL" id="KAF0322416.1"/>
    </source>
</evidence>
<name>A0A8H3WAZ8_9PEZI</name>
<organism evidence="1 2">
    <name type="scientific">Colletotrichum asianum</name>
    <dbReference type="NCBI Taxonomy" id="702518"/>
    <lineage>
        <taxon>Eukaryota</taxon>
        <taxon>Fungi</taxon>
        <taxon>Dikarya</taxon>
        <taxon>Ascomycota</taxon>
        <taxon>Pezizomycotina</taxon>
        <taxon>Sordariomycetes</taxon>
        <taxon>Hypocreomycetidae</taxon>
        <taxon>Glomerellales</taxon>
        <taxon>Glomerellaceae</taxon>
        <taxon>Colletotrichum</taxon>
        <taxon>Colletotrichum gloeosporioides species complex</taxon>
    </lineage>
</organism>
<evidence type="ECO:0000313" key="2">
    <source>
        <dbReference type="Proteomes" id="UP000434172"/>
    </source>
</evidence>
<dbReference type="EMBL" id="WOWK01000061">
    <property type="protein sequence ID" value="KAF0322416.1"/>
    <property type="molecule type" value="Genomic_DNA"/>
</dbReference>
<dbReference type="OrthoDB" id="3200163at2759"/>
<proteinExistence type="predicted"/>
<evidence type="ECO:0008006" key="3">
    <source>
        <dbReference type="Google" id="ProtNLM"/>
    </source>
</evidence>
<dbReference type="Gene3D" id="1.25.40.20">
    <property type="entry name" value="Ankyrin repeat-containing domain"/>
    <property type="match status" value="1"/>
</dbReference>
<gene>
    <name evidence="1" type="ORF">GQ607_010294</name>
</gene>
<reference evidence="1 2" key="1">
    <citation type="submission" date="2019-12" db="EMBL/GenBank/DDBJ databases">
        <title>A genome sequence resource for the geographically widespread anthracnose pathogen Colletotrichum asianum.</title>
        <authorList>
            <person name="Meng Y."/>
        </authorList>
    </citation>
    <scope>NUCLEOTIDE SEQUENCE [LARGE SCALE GENOMIC DNA]</scope>
    <source>
        <strain evidence="1 2">ICMP 18580</strain>
    </source>
</reference>
<dbReference type="SUPFAM" id="SSF48403">
    <property type="entry name" value="Ankyrin repeat"/>
    <property type="match status" value="2"/>
</dbReference>
<dbReference type="Proteomes" id="UP000434172">
    <property type="component" value="Unassembled WGS sequence"/>
</dbReference>
<comment type="caution">
    <text evidence="1">The sequence shown here is derived from an EMBL/GenBank/DDBJ whole genome shotgun (WGS) entry which is preliminary data.</text>
</comment>
<protein>
    <recommendedName>
        <fullName evidence="3">Ankyrin repeat protein</fullName>
    </recommendedName>
</protein>
<keyword evidence="2" id="KW-1185">Reference proteome</keyword>